<keyword evidence="3" id="KW-0378">Hydrolase</keyword>
<keyword evidence="4" id="KW-0862">Zinc</keyword>
<dbReference type="SMART" id="SM00849">
    <property type="entry name" value="Lactamase_B"/>
    <property type="match status" value="1"/>
</dbReference>
<evidence type="ECO:0000256" key="4">
    <source>
        <dbReference type="ARBA" id="ARBA00022833"/>
    </source>
</evidence>
<dbReference type="PANTHER" id="PTHR46233">
    <property type="entry name" value="HYDROXYACYLGLUTATHIONE HYDROLASE GLOC"/>
    <property type="match status" value="1"/>
</dbReference>
<evidence type="ECO:0000256" key="2">
    <source>
        <dbReference type="ARBA" id="ARBA00022723"/>
    </source>
</evidence>
<evidence type="ECO:0000313" key="6">
    <source>
        <dbReference type="EMBL" id="MFC4651763.1"/>
    </source>
</evidence>
<dbReference type="Gene3D" id="3.60.15.10">
    <property type="entry name" value="Ribonuclease Z/Hydroxyacylglutathione hydrolase-like"/>
    <property type="match status" value="1"/>
</dbReference>
<dbReference type="InterPro" id="IPR036866">
    <property type="entry name" value="RibonucZ/Hydroxyglut_hydro"/>
</dbReference>
<feature type="domain" description="Metallo-beta-lactamase" evidence="5">
    <location>
        <begin position="12"/>
        <end position="191"/>
    </location>
</feature>
<dbReference type="Proteomes" id="UP001595987">
    <property type="component" value="Unassembled WGS sequence"/>
</dbReference>
<gene>
    <name evidence="6" type="ORF">ACFO26_02445</name>
</gene>
<dbReference type="CDD" id="cd06262">
    <property type="entry name" value="metallo-hydrolase-like_MBL-fold"/>
    <property type="match status" value="1"/>
</dbReference>
<keyword evidence="2" id="KW-0479">Metal-binding</keyword>
<dbReference type="SUPFAM" id="SSF56281">
    <property type="entry name" value="Metallo-hydrolase/oxidoreductase"/>
    <property type="match status" value="1"/>
</dbReference>
<evidence type="ECO:0000256" key="1">
    <source>
        <dbReference type="ARBA" id="ARBA00001947"/>
    </source>
</evidence>
<keyword evidence="7" id="KW-1185">Reference proteome</keyword>
<protein>
    <submittedName>
        <fullName evidence="6">MBL fold metallo-hydrolase</fullName>
    </submittedName>
</protein>
<proteinExistence type="predicted"/>
<evidence type="ECO:0000259" key="5">
    <source>
        <dbReference type="SMART" id="SM00849"/>
    </source>
</evidence>
<evidence type="ECO:0000256" key="3">
    <source>
        <dbReference type="ARBA" id="ARBA00022801"/>
    </source>
</evidence>
<evidence type="ECO:0000313" key="7">
    <source>
        <dbReference type="Proteomes" id="UP001595987"/>
    </source>
</evidence>
<dbReference type="InterPro" id="IPR001279">
    <property type="entry name" value="Metallo-B-lactamas"/>
</dbReference>
<organism evidence="6 7">
    <name type="scientific">Lactococcus nasutitermitis</name>
    <dbReference type="NCBI Taxonomy" id="1652957"/>
    <lineage>
        <taxon>Bacteria</taxon>
        <taxon>Bacillati</taxon>
        <taxon>Bacillota</taxon>
        <taxon>Bacilli</taxon>
        <taxon>Lactobacillales</taxon>
        <taxon>Streptococcaceae</taxon>
        <taxon>Lactococcus</taxon>
    </lineage>
</organism>
<sequence>MKIEKIINEIAQENTYLLSNSSSCLVIDPGNDSDGLLSHLKILNLSLAAILLTHAHFDHIWGLPALVEQFPDVPIFLHEAEKDFPQNATLNASMTLLHQPIIVPLANHFYQIGKDYTLADFKFSVRYTPGHSIGGVSLVFPEEKVVFSGDSLFRNTIGRWDLPTGNHEQLLNSIRTEIFSLPDDYQILPGHGSVTTIHQEKHYNPFL</sequence>
<dbReference type="Pfam" id="PF00753">
    <property type="entry name" value="Lactamase_B"/>
    <property type="match status" value="1"/>
</dbReference>
<comment type="caution">
    <text evidence="6">The sequence shown here is derived from an EMBL/GenBank/DDBJ whole genome shotgun (WGS) entry which is preliminary data.</text>
</comment>
<name>A0ABV9JAB5_9LACT</name>
<comment type="cofactor">
    <cofactor evidence="1">
        <name>Zn(2+)</name>
        <dbReference type="ChEBI" id="CHEBI:29105"/>
    </cofactor>
</comment>
<dbReference type="InterPro" id="IPR051453">
    <property type="entry name" value="MBL_Glyoxalase_II"/>
</dbReference>
<dbReference type="PANTHER" id="PTHR46233:SF3">
    <property type="entry name" value="HYDROXYACYLGLUTATHIONE HYDROLASE GLOC"/>
    <property type="match status" value="1"/>
</dbReference>
<dbReference type="RefSeq" id="WP_213536908.1">
    <property type="nucleotide sequence ID" value="NZ_BOVQ01000011.1"/>
</dbReference>
<accession>A0ABV9JAB5</accession>
<reference evidence="7" key="1">
    <citation type="journal article" date="2019" name="Int. J. Syst. Evol. Microbiol.">
        <title>The Global Catalogue of Microorganisms (GCM) 10K type strain sequencing project: providing services to taxonomists for standard genome sequencing and annotation.</title>
        <authorList>
            <consortium name="The Broad Institute Genomics Platform"/>
            <consortium name="The Broad Institute Genome Sequencing Center for Infectious Disease"/>
            <person name="Wu L."/>
            <person name="Ma J."/>
        </authorList>
    </citation>
    <scope>NUCLEOTIDE SEQUENCE [LARGE SCALE GENOMIC DNA]</scope>
    <source>
        <strain evidence="7">CCUG 63287</strain>
    </source>
</reference>
<dbReference type="EMBL" id="JBHSGD010000003">
    <property type="protein sequence ID" value="MFC4651763.1"/>
    <property type="molecule type" value="Genomic_DNA"/>
</dbReference>